<dbReference type="EMBL" id="LAVV01001221">
    <property type="protein sequence ID" value="KNZ63725.1"/>
    <property type="molecule type" value="Genomic_DNA"/>
</dbReference>
<feature type="region of interest" description="Disordered" evidence="5">
    <location>
        <begin position="308"/>
        <end position="328"/>
    </location>
</feature>
<dbReference type="SUPFAM" id="SSF57903">
    <property type="entry name" value="FYVE/PHD zinc finger"/>
    <property type="match status" value="1"/>
</dbReference>
<dbReference type="STRING" id="27349.A0A0L6VU42"/>
<keyword evidence="2" id="KW-0863">Zinc-finger</keyword>
<feature type="zinc finger region" description="UBR-type" evidence="4">
    <location>
        <begin position="105"/>
        <end position="180"/>
    </location>
</feature>
<dbReference type="InterPro" id="IPR003126">
    <property type="entry name" value="Znf_UBR"/>
</dbReference>
<evidence type="ECO:0000256" key="1">
    <source>
        <dbReference type="ARBA" id="ARBA00022723"/>
    </source>
</evidence>
<feature type="compositionally biased region" description="Basic and acidic residues" evidence="5">
    <location>
        <begin position="437"/>
        <end position="454"/>
    </location>
</feature>
<dbReference type="GO" id="GO:0061630">
    <property type="term" value="F:ubiquitin protein ligase activity"/>
    <property type="evidence" value="ECO:0007669"/>
    <property type="project" value="InterPro"/>
</dbReference>
<accession>A0A0L6VU42</accession>
<dbReference type="PROSITE" id="PS51157">
    <property type="entry name" value="ZF_UBR"/>
    <property type="match status" value="1"/>
</dbReference>
<dbReference type="Gene3D" id="3.30.40.10">
    <property type="entry name" value="Zinc/RING finger domain, C3HC4 (zinc finger)"/>
    <property type="match status" value="1"/>
</dbReference>
<evidence type="ECO:0000256" key="5">
    <source>
        <dbReference type="SAM" id="MobiDB-lite"/>
    </source>
</evidence>
<evidence type="ECO:0000259" key="6">
    <source>
        <dbReference type="PROSITE" id="PS51157"/>
    </source>
</evidence>
<proteinExistence type="predicted"/>
<feature type="region of interest" description="Disordered" evidence="5">
    <location>
        <begin position="36"/>
        <end position="76"/>
    </location>
</feature>
<dbReference type="SMART" id="SM00249">
    <property type="entry name" value="PHD"/>
    <property type="match status" value="1"/>
</dbReference>
<dbReference type="InterPro" id="IPR011011">
    <property type="entry name" value="Znf_FYVE_PHD"/>
</dbReference>
<evidence type="ECO:0000256" key="4">
    <source>
        <dbReference type="PROSITE-ProRule" id="PRU00508"/>
    </source>
</evidence>
<dbReference type="InterPro" id="IPR013083">
    <property type="entry name" value="Znf_RING/FYVE/PHD"/>
</dbReference>
<dbReference type="InterPro" id="IPR047506">
    <property type="entry name" value="UBR7-like_UBR-box"/>
</dbReference>
<keyword evidence="1" id="KW-0479">Metal-binding</keyword>
<keyword evidence="3" id="KW-0862">Zinc</keyword>
<dbReference type="GO" id="GO:0005737">
    <property type="term" value="C:cytoplasm"/>
    <property type="evidence" value="ECO:0007669"/>
    <property type="project" value="TreeGrafter"/>
</dbReference>
<dbReference type="InterPro" id="IPR001965">
    <property type="entry name" value="Znf_PHD"/>
</dbReference>
<dbReference type="VEuPathDB" id="FungiDB:VP01_1109g2"/>
<evidence type="ECO:0000256" key="3">
    <source>
        <dbReference type="ARBA" id="ARBA00022833"/>
    </source>
</evidence>
<dbReference type="CDD" id="cd19677">
    <property type="entry name" value="UBR-box_UBR7"/>
    <property type="match status" value="1"/>
</dbReference>
<dbReference type="InterPro" id="IPR040204">
    <property type="entry name" value="UBR7"/>
</dbReference>
<sequence>MQSKSCNVEICAAARRHFLCLIVQLKHAMIDYPLRPSGNDPQAEPLPNDCSGLPHTSPQIGSMSSSSSSEAAGKRPDETITISEVIQQQSQLEDQAAEVLPFDITKCSKPAGHVRQSVYSCLTCNPTSPDGTHLRAGVCSSCSVSCHTDHHLVELFVRRNFACDCGTDRCNPGQCFLINHHPSASLDQPANLSSSSTMSNRYDKNFDGQFCICERGKTYDPDTETEDMYQCLACEDWRHASCLGPHPDADDWDDLICADCVQNNSTIKSILFKHAGGEGTGMMVCGDSGTDDGPGRVICYGRLLDPSVDSKLEPSPPPNLENPQVSSANGCLLEGSLSIETEKKKQHIEYEEEDSYAAASSIPPTILDPSTDRSGVQTKQETQEPPRDTLNESRDSSKVNENGELEKTRSSSVLAPDKKRSGSVNPENAASPSSKKPRVERERCNPNDRHEDGCRAPFKHASDSILNRIEPGFSNVFLAEGWRTRWCRCPNCLVVLRGLNWLIEEEEDVWEPGEDTDSLKSIHELGLEALKKLPREQLVEGMNAYNKLKQQMLDFLKPFESQNLLVTEQDIRQFFSDTKDKIHNRSW</sequence>
<evidence type="ECO:0000256" key="2">
    <source>
        <dbReference type="ARBA" id="ARBA00022771"/>
    </source>
</evidence>
<feature type="compositionally biased region" description="Basic and acidic residues" evidence="5">
    <location>
        <begin position="381"/>
        <end position="398"/>
    </location>
</feature>
<feature type="domain" description="UBR-type" evidence="6">
    <location>
        <begin position="105"/>
        <end position="180"/>
    </location>
</feature>
<dbReference type="PANTHER" id="PTHR13513:SF9">
    <property type="entry name" value="E3 UBIQUITIN-PROTEIN LIGASE UBR7-RELATED"/>
    <property type="match status" value="1"/>
</dbReference>
<evidence type="ECO:0000313" key="7">
    <source>
        <dbReference type="EMBL" id="KNZ63725.1"/>
    </source>
</evidence>
<feature type="region of interest" description="Disordered" evidence="5">
    <location>
        <begin position="347"/>
        <end position="456"/>
    </location>
</feature>
<reference evidence="7 8" key="1">
    <citation type="submission" date="2015-08" db="EMBL/GenBank/DDBJ databases">
        <title>Next Generation Sequencing and Analysis of the Genome of Puccinia sorghi L Schw, the Causal Agent of Maize Common Rust.</title>
        <authorList>
            <person name="Rochi L."/>
            <person name="Burguener G."/>
            <person name="Darino M."/>
            <person name="Turjanski A."/>
            <person name="Kreff E."/>
            <person name="Dieguez M.J."/>
            <person name="Sacco F."/>
        </authorList>
    </citation>
    <scope>NUCLEOTIDE SEQUENCE [LARGE SCALE GENOMIC DNA]</scope>
    <source>
        <strain evidence="7 8">RO10H11247</strain>
    </source>
</reference>
<dbReference type="Proteomes" id="UP000037035">
    <property type="component" value="Unassembled WGS sequence"/>
</dbReference>
<comment type="caution">
    <text evidence="7">The sequence shown here is derived from an EMBL/GenBank/DDBJ whole genome shotgun (WGS) entry which is preliminary data.</text>
</comment>
<keyword evidence="8" id="KW-1185">Reference proteome</keyword>
<dbReference type="PANTHER" id="PTHR13513">
    <property type="entry name" value="E3 UBIQUITIN-PROTEIN LIGASE UBR7"/>
    <property type="match status" value="1"/>
</dbReference>
<dbReference type="GO" id="GO:0008270">
    <property type="term" value="F:zinc ion binding"/>
    <property type="evidence" value="ECO:0007669"/>
    <property type="project" value="UniProtKB-KW"/>
</dbReference>
<organism evidence="7 8">
    <name type="scientific">Puccinia sorghi</name>
    <dbReference type="NCBI Taxonomy" id="27349"/>
    <lineage>
        <taxon>Eukaryota</taxon>
        <taxon>Fungi</taxon>
        <taxon>Dikarya</taxon>
        <taxon>Basidiomycota</taxon>
        <taxon>Pucciniomycotina</taxon>
        <taxon>Pucciniomycetes</taxon>
        <taxon>Pucciniales</taxon>
        <taxon>Pucciniaceae</taxon>
        <taxon>Puccinia</taxon>
    </lineage>
</organism>
<dbReference type="OrthoDB" id="5795902at2759"/>
<protein>
    <recommendedName>
        <fullName evidence="6">UBR-type domain-containing protein</fullName>
    </recommendedName>
</protein>
<evidence type="ECO:0000313" key="8">
    <source>
        <dbReference type="Proteomes" id="UP000037035"/>
    </source>
</evidence>
<feature type="compositionally biased region" description="Polar residues" evidence="5">
    <location>
        <begin position="422"/>
        <end position="434"/>
    </location>
</feature>
<gene>
    <name evidence="7" type="ORF">VP01_1109g2</name>
</gene>
<dbReference type="Pfam" id="PF02207">
    <property type="entry name" value="zf-UBR"/>
    <property type="match status" value="1"/>
</dbReference>
<name>A0A0L6VU42_9BASI</name>
<dbReference type="SMART" id="SM00396">
    <property type="entry name" value="ZnF_UBR1"/>
    <property type="match status" value="1"/>
</dbReference>
<dbReference type="AlphaFoldDB" id="A0A0L6VU42"/>